<gene>
    <name evidence="2" type="ORF">BB560_007331</name>
</gene>
<proteinExistence type="predicted"/>
<feature type="region of interest" description="Disordered" evidence="1">
    <location>
        <begin position="1"/>
        <end position="77"/>
    </location>
</feature>
<organism evidence="2 3">
    <name type="scientific">Smittium megazygosporum</name>
    <dbReference type="NCBI Taxonomy" id="133381"/>
    <lineage>
        <taxon>Eukaryota</taxon>
        <taxon>Fungi</taxon>
        <taxon>Fungi incertae sedis</taxon>
        <taxon>Zoopagomycota</taxon>
        <taxon>Kickxellomycotina</taxon>
        <taxon>Harpellomycetes</taxon>
        <taxon>Harpellales</taxon>
        <taxon>Legeriomycetaceae</taxon>
        <taxon>Smittium</taxon>
    </lineage>
</organism>
<keyword evidence="3" id="KW-1185">Reference proteome</keyword>
<dbReference type="EMBL" id="MBFS01003923">
    <property type="protein sequence ID" value="PVU84504.1"/>
    <property type="molecule type" value="Genomic_DNA"/>
</dbReference>
<feature type="non-terminal residue" evidence="2">
    <location>
        <position position="105"/>
    </location>
</feature>
<dbReference type="Proteomes" id="UP000245609">
    <property type="component" value="Unassembled WGS sequence"/>
</dbReference>
<protein>
    <submittedName>
        <fullName evidence="2">Uncharacterized protein</fullName>
    </submittedName>
</protein>
<sequence>MASTGFEPVASAPAIRGKGSNAAPPVAVSGIEPKTSRSSGGCGKSGYLSVNYYALKNKPKRSNPPESNRPRQAQPKAFIYHNITNKTKVKKVTASTLLGWSLDGK</sequence>
<reference evidence="2 3" key="1">
    <citation type="journal article" date="2018" name="MBio">
        <title>Comparative Genomics Reveals the Core Gene Toolbox for the Fungus-Insect Symbiosis.</title>
        <authorList>
            <person name="Wang Y."/>
            <person name="Stata M."/>
            <person name="Wang W."/>
            <person name="Stajich J.E."/>
            <person name="White M.M."/>
            <person name="Moncalvo J.M."/>
        </authorList>
    </citation>
    <scope>NUCLEOTIDE SEQUENCE [LARGE SCALE GENOMIC DNA]</scope>
    <source>
        <strain evidence="2 3">SC-DP-2</strain>
    </source>
</reference>
<comment type="caution">
    <text evidence="2">The sequence shown here is derived from an EMBL/GenBank/DDBJ whole genome shotgun (WGS) entry which is preliminary data.</text>
</comment>
<evidence type="ECO:0000313" key="2">
    <source>
        <dbReference type="EMBL" id="PVU84504.1"/>
    </source>
</evidence>
<evidence type="ECO:0000256" key="1">
    <source>
        <dbReference type="SAM" id="MobiDB-lite"/>
    </source>
</evidence>
<evidence type="ECO:0000313" key="3">
    <source>
        <dbReference type="Proteomes" id="UP000245609"/>
    </source>
</evidence>
<accession>A0A2T9XWP2</accession>
<name>A0A2T9XWP2_9FUNG</name>
<dbReference type="AlphaFoldDB" id="A0A2T9XWP2"/>